<evidence type="ECO:0000256" key="1">
    <source>
        <dbReference type="SAM" id="MobiDB-lite"/>
    </source>
</evidence>
<dbReference type="EMBL" id="BLJE01000001">
    <property type="protein sequence ID" value="GFE63653.1"/>
    <property type="molecule type" value="Genomic_DNA"/>
</dbReference>
<dbReference type="AlphaFoldDB" id="A0A6N6JBK3"/>
<feature type="compositionally biased region" description="Basic and acidic residues" evidence="1">
    <location>
        <begin position="33"/>
        <end position="42"/>
    </location>
</feature>
<feature type="region of interest" description="Disordered" evidence="1">
    <location>
        <begin position="24"/>
        <end position="58"/>
    </location>
</feature>
<feature type="compositionally biased region" description="Acidic residues" evidence="1">
    <location>
        <begin position="48"/>
        <end position="58"/>
    </location>
</feature>
<reference evidence="2 3" key="1">
    <citation type="submission" date="2019-12" db="EMBL/GenBank/DDBJ databases">
        <title>Litoreibacter badius sp. nov., a novel bacteriochlorophyll a-containing bacterium in the genus Litoreibacter.</title>
        <authorList>
            <person name="Kanamuro M."/>
            <person name="Takabe Y."/>
            <person name="Mori K."/>
            <person name="Takaichi S."/>
            <person name="Hanada S."/>
        </authorList>
    </citation>
    <scope>NUCLEOTIDE SEQUENCE [LARGE SCALE GENOMIC DNA]</scope>
    <source>
        <strain evidence="2 3">K6</strain>
    </source>
</reference>
<dbReference type="Proteomes" id="UP000436822">
    <property type="component" value="Unassembled WGS sequence"/>
</dbReference>
<evidence type="ECO:0000313" key="2">
    <source>
        <dbReference type="EMBL" id="GFE63653.1"/>
    </source>
</evidence>
<name>A0A6N6JBK3_9RHOB</name>
<comment type="caution">
    <text evidence="2">The sequence shown here is derived from an EMBL/GenBank/DDBJ whole genome shotgun (WGS) entry which is preliminary data.</text>
</comment>
<dbReference type="RefSeq" id="WP_159804569.1">
    <property type="nucleotide sequence ID" value="NZ_BLJE01000001.1"/>
</dbReference>
<accession>A0A6N6JBK3</accession>
<gene>
    <name evidence="2" type="ORF">KIN_07270</name>
</gene>
<keyword evidence="3" id="KW-1185">Reference proteome</keyword>
<sequence>MTQSLLAHELTEILEKMMMDPANLAGKSLYGTPEKEGEKEQATKYASDDEDFFDNMPV</sequence>
<proteinExistence type="predicted"/>
<protein>
    <submittedName>
        <fullName evidence="2">Uncharacterized protein</fullName>
    </submittedName>
</protein>
<evidence type="ECO:0000313" key="3">
    <source>
        <dbReference type="Proteomes" id="UP000436822"/>
    </source>
</evidence>
<organism evidence="2 3">
    <name type="scientific">Litoreibacter roseus</name>
    <dbReference type="NCBI Taxonomy" id="2601869"/>
    <lineage>
        <taxon>Bacteria</taxon>
        <taxon>Pseudomonadati</taxon>
        <taxon>Pseudomonadota</taxon>
        <taxon>Alphaproteobacteria</taxon>
        <taxon>Rhodobacterales</taxon>
        <taxon>Roseobacteraceae</taxon>
        <taxon>Litoreibacter</taxon>
    </lineage>
</organism>